<dbReference type="Proteomes" id="UP000199372">
    <property type="component" value="Unassembled WGS sequence"/>
</dbReference>
<evidence type="ECO:0000313" key="2">
    <source>
        <dbReference type="Proteomes" id="UP000199372"/>
    </source>
</evidence>
<reference evidence="2" key="1">
    <citation type="submission" date="2016-10" db="EMBL/GenBank/DDBJ databases">
        <authorList>
            <person name="Varghese N."/>
            <person name="Submissions S."/>
        </authorList>
    </citation>
    <scope>NUCLEOTIDE SEQUENCE [LARGE SCALE GENOMIC DNA]</scope>
    <source>
        <strain evidence="2">DSM 26893</strain>
    </source>
</reference>
<organism evidence="1 2">
    <name type="scientific">Palleronia pelagia</name>
    <dbReference type="NCBI Taxonomy" id="387096"/>
    <lineage>
        <taxon>Bacteria</taxon>
        <taxon>Pseudomonadati</taxon>
        <taxon>Pseudomonadota</taxon>
        <taxon>Alphaproteobacteria</taxon>
        <taxon>Rhodobacterales</taxon>
        <taxon>Roseobacteraceae</taxon>
        <taxon>Palleronia</taxon>
    </lineage>
</organism>
<proteinExistence type="predicted"/>
<sequence>MRRSIFVRLGGKDEEPAKSTADITIDMVDNFGDLDRGLGQLLDRLFKLGARPSEAAVDLMILATAVYAADTGVSRVRYADDGWTRMIDLSVPVSDPMLWRSRQDHLSSMLKFLTGDHWSFRFRDRPDHLSSFTKQPEQMDLTDFTQVSLFSGGLDSLIGAIDLIASGQRPLLVSHYWDGEASSAQRQLLEVLKDRHEDAFESVRAYVGFRKKDFPEAGSDNNQRARSVVSRMLWKFPGSVFRACEGSASQAARSRDMG</sequence>
<dbReference type="AlphaFoldDB" id="A0A1H8MNI9"/>
<protein>
    <submittedName>
        <fullName evidence="1">Uncharacterized protein</fullName>
    </submittedName>
</protein>
<feature type="non-terminal residue" evidence="1">
    <location>
        <position position="258"/>
    </location>
</feature>
<accession>A0A1H8MNI9</accession>
<keyword evidence="2" id="KW-1185">Reference proteome</keyword>
<dbReference type="EMBL" id="FOCM01000023">
    <property type="protein sequence ID" value="SEO18823.1"/>
    <property type="molecule type" value="Genomic_DNA"/>
</dbReference>
<evidence type="ECO:0000313" key="1">
    <source>
        <dbReference type="EMBL" id="SEO18823.1"/>
    </source>
</evidence>
<gene>
    <name evidence="1" type="ORF">SAMN04488011_1233</name>
</gene>
<name>A0A1H8MNI9_9RHOB</name>